<accession>A0A1M5XZV4</accession>
<organism evidence="1 2">
    <name type="scientific">Clostridium intestinale DSM 6191</name>
    <dbReference type="NCBI Taxonomy" id="1121320"/>
    <lineage>
        <taxon>Bacteria</taxon>
        <taxon>Bacillati</taxon>
        <taxon>Bacillota</taxon>
        <taxon>Clostridia</taxon>
        <taxon>Eubacteriales</taxon>
        <taxon>Clostridiaceae</taxon>
        <taxon>Clostridium</taxon>
    </lineage>
</organism>
<name>A0A1M5XZV4_9CLOT</name>
<sequence>MGYRIINGRAYPVGNFPEYKDPVTKSSKVTGETFKEVLDRQIEKTSGGFTLSKHAAERLDNLNFTKDDYKEIERGLGKAREKGSKNTLMLYKDVAIIASVQNNTVITAVDKERSKENVFTNVDSVVIL</sequence>
<gene>
    <name evidence="1" type="ORF">SAMN02745941_01753</name>
</gene>
<dbReference type="Pfam" id="PF12611">
    <property type="entry name" value="Flagellar_put"/>
    <property type="match status" value="1"/>
</dbReference>
<dbReference type="RefSeq" id="WP_073018663.1">
    <property type="nucleotide sequence ID" value="NZ_FQXU01000005.1"/>
</dbReference>
<protein>
    <submittedName>
        <fullName evidence="1">Flagellar operon protein</fullName>
    </submittedName>
</protein>
<keyword evidence="1" id="KW-0282">Flagellum</keyword>
<proteinExistence type="predicted"/>
<evidence type="ECO:0000313" key="2">
    <source>
        <dbReference type="Proteomes" id="UP000184241"/>
    </source>
</evidence>
<keyword evidence="1" id="KW-0966">Cell projection</keyword>
<dbReference type="AlphaFoldDB" id="A0A1M5XZV4"/>
<keyword evidence="1" id="KW-0969">Cilium</keyword>
<evidence type="ECO:0000313" key="1">
    <source>
        <dbReference type="EMBL" id="SHI05345.1"/>
    </source>
</evidence>
<dbReference type="Proteomes" id="UP000184241">
    <property type="component" value="Unassembled WGS sequence"/>
</dbReference>
<reference evidence="1 2" key="1">
    <citation type="submission" date="2016-11" db="EMBL/GenBank/DDBJ databases">
        <authorList>
            <person name="Jaros S."/>
            <person name="Januszkiewicz K."/>
            <person name="Wedrychowicz H."/>
        </authorList>
    </citation>
    <scope>NUCLEOTIDE SEQUENCE [LARGE SCALE GENOMIC DNA]</scope>
    <source>
        <strain evidence="1 2">DSM 6191</strain>
    </source>
</reference>
<dbReference type="InterPro" id="IPR013367">
    <property type="entry name" value="Flagellar_put"/>
</dbReference>
<dbReference type="NCBIfam" id="TIGR02530">
    <property type="entry name" value="flg_new"/>
    <property type="match status" value="1"/>
</dbReference>
<dbReference type="EMBL" id="FQXU01000005">
    <property type="protein sequence ID" value="SHI05345.1"/>
    <property type="molecule type" value="Genomic_DNA"/>
</dbReference>